<keyword evidence="2" id="KW-0472">Membrane</keyword>
<dbReference type="GO" id="GO:0009579">
    <property type="term" value="C:thylakoid"/>
    <property type="evidence" value="ECO:0007669"/>
    <property type="project" value="InterPro"/>
</dbReference>
<reference evidence="5" key="1">
    <citation type="submission" date="2020-10" db="EMBL/GenBank/DDBJ databases">
        <title>Genome-based taxonomic classification of the species Anabaenopsis elenkinii.</title>
        <authorList>
            <person name="Delbaje E."/>
            <person name="Andreote A.P.D."/>
            <person name="Pellegrinetti T.A."/>
            <person name="Cruz R.B."/>
            <person name="Branco L.H.Z."/>
            <person name="Fiore M.F."/>
        </authorList>
    </citation>
    <scope>NUCLEOTIDE SEQUENCE [LARGE SCALE GENOMIC DNA]</scope>
    <source>
        <strain evidence="5">CCIBt3563</strain>
    </source>
</reference>
<feature type="domain" description="Cyanobacterial aminoacyl-tRNA synthetase CAAD" evidence="3">
    <location>
        <begin position="55"/>
        <end position="139"/>
    </location>
</feature>
<keyword evidence="2" id="KW-0812">Transmembrane</keyword>
<evidence type="ECO:0000313" key="4">
    <source>
        <dbReference type="EMBL" id="QOV21680.1"/>
    </source>
</evidence>
<dbReference type="InterPro" id="IPR033344">
    <property type="entry name" value="CURT1"/>
</dbReference>
<comment type="subcellular location">
    <subcellularLocation>
        <location evidence="1">Membrane</location>
        <topology evidence="1">Multi-pass membrane protein</topology>
    </subcellularLocation>
</comment>
<organism evidence="4 5">
    <name type="scientific">Anabaenopsis elenkinii CCIBt3563</name>
    <dbReference type="NCBI Taxonomy" id="2779889"/>
    <lineage>
        <taxon>Bacteria</taxon>
        <taxon>Bacillati</taxon>
        <taxon>Cyanobacteriota</taxon>
        <taxon>Cyanophyceae</taxon>
        <taxon>Nostocales</taxon>
        <taxon>Nodulariaceae</taxon>
        <taxon>Anabaenopsis</taxon>
    </lineage>
</organism>
<feature type="transmembrane region" description="Helical" evidence="2">
    <location>
        <begin position="71"/>
        <end position="91"/>
    </location>
</feature>
<evidence type="ECO:0000256" key="1">
    <source>
        <dbReference type="ARBA" id="ARBA00004141"/>
    </source>
</evidence>
<dbReference type="Proteomes" id="UP000593846">
    <property type="component" value="Chromosome"/>
</dbReference>
<gene>
    <name evidence="4" type="ORF">IM676_13165</name>
</gene>
<evidence type="ECO:0000256" key="2">
    <source>
        <dbReference type="SAM" id="Phobius"/>
    </source>
</evidence>
<dbReference type="PANTHER" id="PTHR33222:SF4">
    <property type="entry name" value="PROTEIN CURVATURE THYLAKOID 1A, CHLOROPLASTIC"/>
    <property type="match status" value="1"/>
</dbReference>
<protein>
    <submittedName>
        <fullName evidence="4">CAAD domain-containing protein</fullName>
    </submittedName>
</protein>
<feature type="transmembrane region" description="Helical" evidence="2">
    <location>
        <begin position="97"/>
        <end position="117"/>
    </location>
</feature>
<sequence>METEQKELEAVITPNGILPPSGDANLAKLTSAYEPEAQWRQVANTTTDFLEQFPEYVSTFFDKNKRPLSNLALIITALITLKLVIAVLGAINDVPLLEPFFELIGIGYFCWFSWRYLAKSETRQELTEKIRFWKQEILGN</sequence>
<evidence type="ECO:0000313" key="5">
    <source>
        <dbReference type="Proteomes" id="UP000593846"/>
    </source>
</evidence>
<dbReference type="RefSeq" id="WP_200987327.1">
    <property type="nucleotide sequence ID" value="NZ_CP063311.1"/>
</dbReference>
<name>A0A7U3RXZ2_9CYAN</name>
<keyword evidence="2" id="KW-1133">Transmembrane helix</keyword>
<dbReference type="Pfam" id="PF14159">
    <property type="entry name" value="CAAD"/>
    <property type="match status" value="1"/>
</dbReference>
<dbReference type="KEGG" id="aee:IM676_13165"/>
<proteinExistence type="predicted"/>
<dbReference type="GO" id="GO:0016020">
    <property type="term" value="C:membrane"/>
    <property type="evidence" value="ECO:0007669"/>
    <property type="project" value="UniProtKB-SubCell"/>
</dbReference>
<dbReference type="InterPro" id="IPR025564">
    <property type="entry name" value="CAAD_dom"/>
</dbReference>
<dbReference type="PANTHER" id="PTHR33222">
    <property type="match status" value="1"/>
</dbReference>
<keyword evidence="5" id="KW-1185">Reference proteome</keyword>
<evidence type="ECO:0000259" key="3">
    <source>
        <dbReference type="Pfam" id="PF14159"/>
    </source>
</evidence>
<dbReference type="EMBL" id="CP063311">
    <property type="protein sequence ID" value="QOV21680.1"/>
    <property type="molecule type" value="Genomic_DNA"/>
</dbReference>
<accession>A0A7U3RXZ2</accession>
<dbReference type="AlphaFoldDB" id="A0A7U3RXZ2"/>